<evidence type="ECO:0000256" key="1">
    <source>
        <dbReference type="SAM" id="Coils"/>
    </source>
</evidence>
<name>A0ABN8PEH9_9CNID</name>
<evidence type="ECO:0000313" key="3">
    <source>
        <dbReference type="EMBL" id="CAH3139291.1"/>
    </source>
</evidence>
<reference evidence="3 4" key="1">
    <citation type="submission" date="2022-05" db="EMBL/GenBank/DDBJ databases">
        <authorList>
            <consortium name="Genoscope - CEA"/>
            <person name="William W."/>
        </authorList>
    </citation>
    <scope>NUCLEOTIDE SEQUENCE [LARGE SCALE GENOMIC DNA]</scope>
</reference>
<feature type="compositionally biased region" description="Polar residues" evidence="2">
    <location>
        <begin position="8"/>
        <end position="23"/>
    </location>
</feature>
<feature type="region of interest" description="Disordered" evidence="2">
    <location>
        <begin position="1"/>
        <end position="38"/>
    </location>
</feature>
<comment type="caution">
    <text evidence="3">The sequence shown here is derived from an EMBL/GenBank/DDBJ whole genome shotgun (WGS) entry which is preliminary data.</text>
</comment>
<feature type="coiled-coil region" evidence="1">
    <location>
        <begin position="153"/>
        <end position="196"/>
    </location>
</feature>
<keyword evidence="1" id="KW-0175">Coiled coil</keyword>
<evidence type="ECO:0000313" key="4">
    <source>
        <dbReference type="Proteomes" id="UP001159405"/>
    </source>
</evidence>
<sequence length="216" mass="24446">MSHVVQEANLSCSSGKNGQSVRRSSTRSRKPNSSLDQEAVTMERIRELRKRRGGVLSALMAKHAHEEYNAALIDESQRQESVVYFTDIESSLNFFCQTVNDWLRVTEIRIQDLDVTPDDSVSQTSFLLRNRKRSGCGSAHSRSSRASSISVARAKEAARIAELQAEVNALKQRQLINESELRLKKEELDLKFKKDQLKLETEFKKAVARESAYAKA</sequence>
<proteinExistence type="predicted"/>
<gene>
    <name evidence="3" type="ORF">PLOB_00040599</name>
</gene>
<dbReference type="Proteomes" id="UP001159405">
    <property type="component" value="Unassembled WGS sequence"/>
</dbReference>
<feature type="non-terminal residue" evidence="3">
    <location>
        <position position="216"/>
    </location>
</feature>
<organism evidence="3 4">
    <name type="scientific">Porites lobata</name>
    <dbReference type="NCBI Taxonomy" id="104759"/>
    <lineage>
        <taxon>Eukaryota</taxon>
        <taxon>Metazoa</taxon>
        <taxon>Cnidaria</taxon>
        <taxon>Anthozoa</taxon>
        <taxon>Hexacorallia</taxon>
        <taxon>Scleractinia</taxon>
        <taxon>Fungiina</taxon>
        <taxon>Poritidae</taxon>
        <taxon>Porites</taxon>
    </lineage>
</organism>
<dbReference type="EMBL" id="CALNXK010000062">
    <property type="protein sequence ID" value="CAH3139291.1"/>
    <property type="molecule type" value="Genomic_DNA"/>
</dbReference>
<accession>A0ABN8PEH9</accession>
<evidence type="ECO:0000256" key="2">
    <source>
        <dbReference type="SAM" id="MobiDB-lite"/>
    </source>
</evidence>
<protein>
    <submittedName>
        <fullName evidence="3">Uncharacterized protein</fullName>
    </submittedName>
</protein>
<keyword evidence="4" id="KW-1185">Reference proteome</keyword>